<evidence type="ECO:0008006" key="4">
    <source>
        <dbReference type="Google" id="ProtNLM"/>
    </source>
</evidence>
<feature type="chain" id="PRO_5002357608" description="DUF4005 domain-containing protein" evidence="1">
    <location>
        <begin position="32"/>
        <end position="257"/>
    </location>
</feature>
<evidence type="ECO:0000256" key="1">
    <source>
        <dbReference type="SAM" id="SignalP"/>
    </source>
</evidence>
<keyword evidence="1" id="KW-0732">Signal</keyword>
<accession>A0A0E0DZL6</accession>
<dbReference type="AlphaFoldDB" id="A0A0E0DZL6"/>
<feature type="signal peptide" evidence="1">
    <location>
        <begin position="1"/>
        <end position="31"/>
    </location>
</feature>
<evidence type="ECO:0000313" key="3">
    <source>
        <dbReference type="Proteomes" id="UP000008021"/>
    </source>
</evidence>
<keyword evidence="3" id="KW-1185">Reference proteome</keyword>
<organism evidence="2">
    <name type="scientific">Oryza meridionalis</name>
    <dbReference type="NCBI Taxonomy" id="40149"/>
    <lineage>
        <taxon>Eukaryota</taxon>
        <taxon>Viridiplantae</taxon>
        <taxon>Streptophyta</taxon>
        <taxon>Embryophyta</taxon>
        <taxon>Tracheophyta</taxon>
        <taxon>Spermatophyta</taxon>
        <taxon>Magnoliopsida</taxon>
        <taxon>Liliopsida</taxon>
        <taxon>Poales</taxon>
        <taxon>Poaceae</taxon>
        <taxon>BOP clade</taxon>
        <taxon>Oryzoideae</taxon>
        <taxon>Oryzeae</taxon>
        <taxon>Oryzinae</taxon>
        <taxon>Oryza</taxon>
    </lineage>
</organism>
<name>A0A0E0DZL6_9ORYZ</name>
<evidence type="ECO:0000313" key="2">
    <source>
        <dbReference type="EnsemblPlants" id="OMERI06G10270.1"/>
    </source>
</evidence>
<proteinExistence type="predicted"/>
<sequence length="257" mass="28500">MQRDLRHRLISFTSSLFLSLPFLVVVGVSGGGRCGRASEAKVHLEMTLKSKLWSATGGGALGARAPWPIARPRGYPPNPIHPVKKVRPHPLNRWQLRHESLPRWVPDVAATDATVRPEREMPARAVQFSAAYAKTSAISSNKFRKVQLTQGNQQSARSSNRFEREIHELTFEFLIDTKKKAASSSASSSLVLSNRRSGVFPSVENGTRQARPAPASMRSFKSGLLRWNDSVTNSGSFDFSQGHLFGTPPPRHPCHHY</sequence>
<dbReference type="Proteomes" id="UP000008021">
    <property type="component" value="Chromosome 6"/>
</dbReference>
<reference evidence="2" key="1">
    <citation type="submission" date="2015-04" db="UniProtKB">
        <authorList>
            <consortium name="EnsemblPlants"/>
        </authorList>
    </citation>
    <scope>IDENTIFICATION</scope>
</reference>
<dbReference type="Gramene" id="OMERI06G10270.1">
    <property type="protein sequence ID" value="OMERI06G10270.1"/>
    <property type="gene ID" value="OMERI06G10270"/>
</dbReference>
<dbReference type="HOGENOM" id="CLU_1083296_0_0_1"/>
<reference evidence="2" key="2">
    <citation type="submission" date="2018-05" db="EMBL/GenBank/DDBJ databases">
        <title>OmerRS3 (Oryza meridionalis Reference Sequence Version 3).</title>
        <authorList>
            <person name="Zhang J."/>
            <person name="Kudrna D."/>
            <person name="Lee S."/>
            <person name="Talag J."/>
            <person name="Welchert J."/>
            <person name="Wing R.A."/>
        </authorList>
    </citation>
    <scope>NUCLEOTIDE SEQUENCE [LARGE SCALE GENOMIC DNA]</scope>
    <source>
        <strain evidence="2">cv. OR44</strain>
    </source>
</reference>
<dbReference type="EnsemblPlants" id="OMERI06G10270.1">
    <property type="protein sequence ID" value="OMERI06G10270.1"/>
    <property type="gene ID" value="OMERI06G10270"/>
</dbReference>
<protein>
    <recommendedName>
        <fullName evidence="4">DUF4005 domain-containing protein</fullName>
    </recommendedName>
</protein>